<gene>
    <name evidence="1" type="ORF">GCM10009843_03600</name>
</gene>
<name>A0ABP5JAE5_9ACTN</name>
<dbReference type="Proteomes" id="UP001500575">
    <property type="component" value="Unassembled WGS sequence"/>
</dbReference>
<proteinExistence type="predicted"/>
<protein>
    <recommendedName>
        <fullName evidence="3">YCII-related domain-containing protein</fullName>
    </recommendedName>
</protein>
<evidence type="ECO:0008006" key="3">
    <source>
        <dbReference type="Google" id="ProtNLM"/>
    </source>
</evidence>
<reference evidence="2" key="1">
    <citation type="journal article" date="2019" name="Int. J. Syst. Evol. Microbiol.">
        <title>The Global Catalogue of Microorganisms (GCM) 10K type strain sequencing project: providing services to taxonomists for standard genome sequencing and annotation.</title>
        <authorList>
            <consortium name="The Broad Institute Genomics Platform"/>
            <consortium name="The Broad Institute Genome Sequencing Center for Infectious Disease"/>
            <person name="Wu L."/>
            <person name="Ma J."/>
        </authorList>
    </citation>
    <scope>NUCLEOTIDE SEQUENCE [LARGE SCALE GENOMIC DNA]</scope>
    <source>
        <strain evidence="2">JCM 16021</strain>
    </source>
</reference>
<comment type="caution">
    <text evidence="1">The sequence shown here is derived from an EMBL/GenBank/DDBJ whole genome shotgun (WGS) entry which is preliminary data.</text>
</comment>
<sequence>MYVPSTVSPNPLSIALSQGAALLATPLPDDSGLIVQYEEDGDSTRRNYAGRAGIAVGRLGWTGGNDRSIRCAAECVVPVGAYDDVEGVFVVEDPEALAAWIGCEILELDEQLIDRSPRFEARRAGAVRVMPNRPPRPDA</sequence>
<evidence type="ECO:0000313" key="1">
    <source>
        <dbReference type="EMBL" id="GAA2114842.1"/>
    </source>
</evidence>
<keyword evidence="2" id="KW-1185">Reference proteome</keyword>
<dbReference type="EMBL" id="BAAAQQ010000002">
    <property type="protein sequence ID" value="GAA2114842.1"/>
    <property type="molecule type" value="Genomic_DNA"/>
</dbReference>
<evidence type="ECO:0000313" key="2">
    <source>
        <dbReference type="Proteomes" id="UP001500575"/>
    </source>
</evidence>
<organism evidence="1 2">
    <name type="scientific">Nocardioides bigeumensis</name>
    <dbReference type="NCBI Taxonomy" id="433657"/>
    <lineage>
        <taxon>Bacteria</taxon>
        <taxon>Bacillati</taxon>
        <taxon>Actinomycetota</taxon>
        <taxon>Actinomycetes</taxon>
        <taxon>Propionibacteriales</taxon>
        <taxon>Nocardioidaceae</taxon>
        <taxon>Nocardioides</taxon>
    </lineage>
</organism>
<accession>A0ABP5JAE5</accession>